<dbReference type="RefSeq" id="WP_285674641.1">
    <property type="nucleotide sequence ID" value="NZ_BSYI01000060.1"/>
</dbReference>
<name>A0ABQ6LTD7_9RHOB</name>
<evidence type="ECO:0008006" key="5">
    <source>
        <dbReference type="Google" id="ProtNLM"/>
    </source>
</evidence>
<accession>A0ABQ6LTD7</accession>
<keyword evidence="2" id="KW-0732">Signal</keyword>
<feature type="region of interest" description="Disordered" evidence="1">
    <location>
        <begin position="191"/>
        <end position="215"/>
    </location>
</feature>
<organism evidence="3 4">
    <name type="scientific">Paralimibaculum aggregatum</name>
    <dbReference type="NCBI Taxonomy" id="3036245"/>
    <lineage>
        <taxon>Bacteria</taxon>
        <taxon>Pseudomonadati</taxon>
        <taxon>Pseudomonadota</taxon>
        <taxon>Alphaproteobacteria</taxon>
        <taxon>Rhodobacterales</taxon>
        <taxon>Paracoccaceae</taxon>
        <taxon>Paralimibaculum</taxon>
    </lineage>
</organism>
<feature type="signal peptide" evidence="2">
    <location>
        <begin position="1"/>
        <end position="30"/>
    </location>
</feature>
<reference evidence="3 4" key="1">
    <citation type="submission" date="2023-04" db="EMBL/GenBank/DDBJ databases">
        <title>Marinoamorphus aggregata gen. nov., sp. Nov., isolate from tissue of brittle star Ophioplocus japonicus.</title>
        <authorList>
            <person name="Kawano K."/>
            <person name="Sawayama S."/>
            <person name="Nakagawa S."/>
        </authorList>
    </citation>
    <scope>NUCLEOTIDE SEQUENCE [LARGE SCALE GENOMIC DNA]</scope>
    <source>
        <strain evidence="3 4">NKW23</strain>
    </source>
</reference>
<comment type="caution">
    <text evidence="3">The sequence shown here is derived from an EMBL/GenBank/DDBJ whole genome shotgun (WGS) entry which is preliminary data.</text>
</comment>
<dbReference type="EMBL" id="BSYI01000060">
    <property type="protein sequence ID" value="GMG85338.1"/>
    <property type="molecule type" value="Genomic_DNA"/>
</dbReference>
<gene>
    <name evidence="3" type="ORF">LNKW23_45580</name>
</gene>
<feature type="chain" id="PRO_5045907606" description="DUF4142 domain-containing protein" evidence="2">
    <location>
        <begin position="31"/>
        <end position="215"/>
    </location>
</feature>
<evidence type="ECO:0000313" key="4">
    <source>
        <dbReference type="Proteomes" id="UP001239909"/>
    </source>
</evidence>
<evidence type="ECO:0000256" key="1">
    <source>
        <dbReference type="SAM" id="MobiDB-lite"/>
    </source>
</evidence>
<dbReference type="Proteomes" id="UP001239909">
    <property type="component" value="Unassembled WGS sequence"/>
</dbReference>
<keyword evidence="4" id="KW-1185">Reference proteome</keyword>
<protein>
    <recommendedName>
        <fullName evidence="5">DUF4142 domain-containing protein</fullName>
    </recommendedName>
</protein>
<evidence type="ECO:0000313" key="3">
    <source>
        <dbReference type="EMBL" id="GMG85338.1"/>
    </source>
</evidence>
<evidence type="ECO:0000256" key="2">
    <source>
        <dbReference type="SAM" id="SignalP"/>
    </source>
</evidence>
<proteinExistence type="predicted"/>
<sequence length="215" mass="24538">MVLKRLSAALSAVALLGLAALALPPARAQAQSTEQAMLAVEEAELRERLMTALAVAESVRLRGRTILVAMSEIGRVRRRVDKIDPTSERRAEFEARLKKLELRRIELDGEVDTEFQSYIVLIAEISEELWSRIDRVGDGLARDLAERRLSRLAQLYPVVKRHIEEFNKARSVTQAVTERWRREVDDTYEMRQERLRAAPPPEPSLADPDEKEEDI</sequence>